<gene>
    <name evidence="2" type="ORF">QUW28_03290</name>
</gene>
<reference evidence="3" key="1">
    <citation type="submission" date="2023-06" db="EMBL/GenBank/DDBJ databases">
        <title>Identification and characterization of horizontal gene transfer across gut microbiota members of farm animals based on homology search.</title>
        <authorList>
            <person name="Zeman M."/>
            <person name="Kubasova T."/>
            <person name="Jahodarova E."/>
            <person name="Nykrynova M."/>
            <person name="Rychlik I."/>
        </authorList>
    </citation>
    <scope>NUCLEOTIDE SEQUENCE [LARGE SCALE GENOMIC DNA]</scope>
    <source>
        <strain evidence="3">154_Feed</strain>
    </source>
</reference>
<keyword evidence="3" id="KW-1185">Reference proteome</keyword>
<organism evidence="2 3">
    <name type="scientific">Enorma phocaeensis</name>
    <dbReference type="NCBI Taxonomy" id="1871019"/>
    <lineage>
        <taxon>Bacteria</taxon>
        <taxon>Bacillati</taxon>
        <taxon>Actinomycetota</taxon>
        <taxon>Coriobacteriia</taxon>
        <taxon>Coriobacteriales</taxon>
        <taxon>Coriobacteriaceae</taxon>
        <taxon>Enorma</taxon>
    </lineage>
</organism>
<dbReference type="InterPro" id="IPR036736">
    <property type="entry name" value="ACP-like_sf"/>
</dbReference>
<dbReference type="Gene3D" id="1.10.1200.10">
    <property type="entry name" value="ACP-like"/>
    <property type="match status" value="1"/>
</dbReference>
<dbReference type="PROSITE" id="PS50075">
    <property type="entry name" value="CARRIER"/>
    <property type="match status" value="1"/>
</dbReference>
<dbReference type="SUPFAM" id="SSF47336">
    <property type="entry name" value="ACP-like"/>
    <property type="match status" value="1"/>
</dbReference>
<dbReference type="Pfam" id="PF00550">
    <property type="entry name" value="PP-binding"/>
    <property type="match status" value="1"/>
</dbReference>
<dbReference type="EMBL" id="JAUDDZ010000003">
    <property type="protein sequence ID" value="MDM8274531.1"/>
    <property type="molecule type" value="Genomic_DNA"/>
</dbReference>
<dbReference type="Proteomes" id="UP001529421">
    <property type="component" value="Unassembled WGS sequence"/>
</dbReference>
<feature type="domain" description="Carrier" evidence="1">
    <location>
        <begin position="1"/>
        <end position="73"/>
    </location>
</feature>
<comment type="caution">
    <text evidence="2">The sequence shown here is derived from an EMBL/GenBank/DDBJ whole genome shotgun (WGS) entry which is preliminary data.</text>
</comment>
<protein>
    <submittedName>
        <fullName evidence="2">Phosphopantetheine-binding protein</fullName>
    </submittedName>
</protein>
<name>A0ABT7V7S0_9ACTN</name>
<accession>A0ABT7V7S0</accession>
<reference evidence="2 3" key="2">
    <citation type="submission" date="2023-06" db="EMBL/GenBank/DDBJ databases">
        <authorList>
            <person name="Zeman M."/>
            <person name="Kubasova T."/>
            <person name="Jahodarova E."/>
            <person name="Nykrynova M."/>
            <person name="Rychlik I."/>
        </authorList>
    </citation>
    <scope>NUCLEOTIDE SEQUENCE [LARGE SCALE GENOMIC DNA]</scope>
    <source>
        <strain evidence="2 3">154_Feed</strain>
    </source>
</reference>
<evidence type="ECO:0000259" key="1">
    <source>
        <dbReference type="PROSITE" id="PS50075"/>
    </source>
</evidence>
<dbReference type="InterPro" id="IPR009081">
    <property type="entry name" value="PP-bd_ACP"/>
</dbReference>
<proteinExistence type="predicted"/>
<evidence type="ECO:0000313" key="2">
    <source>
        <dbReference type="EMBL" id="MDM8274531.1"/>
    </source>
</evidence>
<evidence type="ECO:0000313" key="3">
    <source>
        <dbReference type="Proteomes" id="UP001529421"/>
    </source>
</evidence>
<sequence length="77" mass="8659">MDAILDILEDLKSGEDYRGRTDLVDARVLDSLTILALTSELEDTFDISIPAVEIVAANFNSLEAIWAMVQRLRDEDF</sequence>
<dbReference type="RefSeq" id="WP_204672579.1">
    <property type="nucleotide sequence ID" value="NZ_JACJKQ010000004.1"/>
</dbReference>